<evidence type="ECO:0000256" key="2">
    <source>
        <dbReference type="ARBA" id="ARBA00007815"/>
    </source>
</evidence>
<feature type="region of interest" description="Disordered" evidence="6">
    <location>
        <begin position="193"/>
        <end position="216"/>
    </location>
</feature>
<dbReference type="EMBL" id="CAJVPL010002346">
    <property type="protein sequence ID" value="CAG8607587.1"/>
    <property type="molecule type" value="Genomic_DNA"/>
</dbReference>
<comment type="caution">
    <text evidence="8">The sequence shown here is derived from an EMBL/GenBank/DDBJ whole genome shotgun (WGS) entry which is preliminary data.</text>
</comment>
<proteinExistence type="inferred from homology"/>
<dbReference type="Pfam" id="PF08784">
    <property type="entry name" value="RPA_C"/>
    <property type="match status" value="1"/>
</dbReference>
<evidence type="ECO:0000256" key="3">
    <source>
        <dbReference type="ARBA" id="ARBA00022705"/>
    </source>
</evidence>
<keyword evidence="4" id="KW-0238">DNA-binding</keyword>
<feature type="region of interest" description="Disordered" evidence="6">
    <location>
        <begin position="1"/>
        <end position="54"/>
    </location>
</feature>
<dbReference type="InterPro" id="IPR014892">
    <property type="entry name" value="RPA_C"/>
</dbReference>
<dbReference type="SUPFAM" id="SSF50249">
    <property type="entry name" value="Nucleic acid-binding proteins"/>
    <property type="match status" value="1"/>
</dbReference>
<dbReference type="GO" id="GO:0005662">
    <property type="term" value="C:DNA replication factor A complex"/>
    <property type="evidence" value="ECO:0007669"/>
    <property type="project" value="TreeGrafter"/>
</dbReference>
<dbReference type="GO" id="GO:0003697">
    <property type="term" value="F:single-stranded DNA binding"/>
    <property type="evidence" value="ECO:0007669"/>
    <property type="project" value="TreeGrafter"/>
</dbReference>
<accession>A0A9N9CPQ9</accession>
<dbReference type="SUPFAM" id="SSF46785">
    <property type="entry name" value="Winged helix' DNA-binding domain"/>
    <property type="match status" value="1"/>
</dbReference>
<sequence length="291" mass="32894">MSGYGPNYGSEYGTPKKEMQSQGGGWVSPSEGSSYFSSDSPKHQSSSGRETRQTLRPVSIKQILSIEPKEPLQLDGHDISSVTFVATIRSVNEQANYINYIMEDGTGSIDVKSFFNDDLKDEKKFEHKANTYVRVLGIVKLVQKIVVNPYSIRLVTDHNEISYHFLEVIHVHLSLTKTPKNSTALQYGNNAFTSSNSHNDQSFGGNRFNNARNEPDEQYPTTFTEIHKAIMRYVNKFQEGNSDEIAVQDILNEFNMYGRSTVRDAIDWLKTEGHLFTTTDEEHVKSTSEIC</sequence>
<dbReference type="GO" id="GO:0035861">
    <property type="term" value="C:site of double-strand break"/>
    <property type="evidence" value="ECO:0007669"/>
    <property type="project" value="TreeGrafter"/>
</dbReference>
<dbReference type="Proteomes" id="UP000789831">
    <property type="component" value="Unassembled WGS sequence"/>
</dbReference>
<dbReference type="GO" id="GO:0000781">
    <property type="term" value="C:chromosome, telomeric region"/>
    <property type="evidence" value="ECO:0007669"/>
    <property type="project" value="TreeGrafter"/>
</dbReference>
<dbReference type="Gene3D" id="2.40.50.140">
    <property type="entry name" value="Nucleic acid-binding proteins"/>
    <property type="match status" value="1"/>
</dbReference>
<feature type="domain" description="Replication protein A C-terminal" evidence="7">
    <location>
        <begin position="172"/>
        <end position="282"/>
    </location>
</feature>
<keyword evidence="5" id="KW-0539">Nucleus</keyword>
<evidence type="ECO:0000256" key="5">
    <source>
        <dbReference type="ARBA" id="ARBA00023242"/>
    </source>
</evidence>
<keyword evidence="3" id="KW-0235">DNA replication</keyword>
<dbReference type="AlphaFoldDB" id="A0A9N9CPQ9"/>
<evidence type="ECO:0000256" key="4">
    <source>
        <dbReference type="ARBA" id="ARBA00023125"/>
    </source>
</evidence>
<dbReference type="InterPro" id="IPR014646">
    <property type="entry name" value="Rfa2/RPA32"/>
</dbReference>
<dbReference type="OrthoDB" id="25571at2759"/>
<dbReference type="Gene3D" id="1.10.10.10">
    <property type="entry name" value="Winged helix-like DNA-binding domain superfamily/Winged helix DNA-binding domain"/>
    <property type="match status" value="1"/>
</dbReference>
<evidence type="ECO:0000313" key="8">
    <source>
        <dbReference type="EMBL" id="CAG8607587.1"/>
    </source>
</evidence>
<dbReference type="GO" id="GO:0006260">
    <property type="term" value="P:DNA replication"/>
    <property type="evidence" value="ECO:0007669"/>
    <property type="project" value="UniProtKB-KW"/>
</dbReference>
<gene>
    <name evidence="8" type="ORF">AGERDE_LOCUS9423</name>
</gene>
<dbReference type="PANTHER" id="PTHR13989:SF16">
    <property type="entry name" value="REPLICATION PROTEIN A2"/>
    <property type="match status" value="1"/>
</dbReference>
<dbReference type="InterPro" id="IPR040260">
    <property type="entry name" value="RFA2-like"/>
</dbReference>
<comment type="subcellular location">
    <subcellularLocation>
        <location evidence="1">Nucleus</location>
    </subcellularLocation>
</comment>
<feature type="compositionally biased region" description="Polar residues" evidence="6">
    <location>
        <begin position="30"/>
        <end position="48"/>
    </location>
</feature>
<name>A0A9N9CPQ9_9GLOM</name>
<dbReference type="InterPro" id="IPR036388">
    <property type="entry name" value="WH-like_DNA-bd_sf"/>
</dbReference>
<dbReference type="InterPro" id="IPR012340">
    <property type="entry name" value="NA-bd_OB-fold"/>
</dbReference>
<feature type="compositionally biased region" description="Polar residues" evidence="6">
    <location>
        <begin position="193"/>
        <end position="212"/>
    </location>
</feature>
<comment type="similarity">
    <text evidence="2">Belongs to the replication factor A protein 2 family.</text>
</comment>
<evidence type="ECO:0000256" key="6">
    <source>
        <dbReference type="SAM" id="MobiDB-lite"/>
    </source>
</evidence>
<dbReference type="PANTHER" id="PTHR13989">
    <property type="entry name" value="REPLICATION PROTEIN A-RELATED"/>
    <property type="match status" value="1"/>
</dbReference>
<dbReference type="InterPro" id="IPR036390">
    <property type="entry name" value="WH_DNA-bd_sf"/>
</dbReference>
<evidence type="ECO:0000256" key="1">
    <source>
        <dbReference type="ARBA" id="ARBA00004123"/>
    </source>
</evidence>
<dbReference type="GO" id="GO:0000724">
    <property type="term" value="P:double-strand break repair via homologous recombination"/>
    <property type="evidence" value="ECO:0007669"/>
    <property type="project" value="TreeGrafter"/>
</dbReference>
<evidence type="ECO:0000259" key="7">
    <source>
        <dbReference type="Pfam" id="PF08784"/>
    </source>
</evidence>
<reference evidence="8" key="1">
    <citation type="submission" date="2021-06" db="EMBL/GenBank/DDBJ databases">
        <authorList>
            <person name="Kallberg Y."/>
            <person name="Tangrot J."/>
            <person name="Rosling A."/>
        </authorList>
    </citation>
    <scope>NUCLEOTIDE SEQUENCE</scope>
    <source>
        <strain evidence="8">MT106</strain>
    </source>
</reference>
<keyword evidence="9" id="KW-1185">Reference proteome</keyword>
<dbReference type="CDD" id="cd04478">
    <property type="entry name" value="RPA2_DBD_D"/>
    <property type="match status" value="1"/>
</dbReference>
<protein>
    <submittedName>
        <fullName evidence="8">3522_t:CDS:1</fullName>
    </submittedName>
</protein>
<dbReference type="PIRSF" id="PIRSF036949">
    <property type="entry name" value="RPA32"/>
    <property type="match status" value="1"/>
</dbReference>
<dbReference type="GO" id="GO:0006289">
    <property type="term" value="P:nucleotide-excision repair"/>
    <property type="evidence" value="ECO:0007669"/>
    <property type="project" value="TreeGrafter"/>
</dbReference>
<organism evidence="8 9">
    <name type="scientific">Ambispora gerdemannii</name>
    <dbReference type="NCBI Taxonomy" id="144530"/>
    <lineage>
        <taxon>Eukaryota</taxon>
        <taxon>Fungi</taxon>
        <taxon>Fungi incertae sedis</taxon>
        <taxon>Mucoromycota</taxon>
        <taxon>Glomeromycotina</taxon>
        <taxon>Glomeromycetes</taxon>
        <taxon>Archaeosporales</taxon>
        <taxon>Ambisporaceae</taxon>
        <taxon>Ambispora</taxon>
    </lineage>
</organism>
<evidence type="ECO:0000313" key="9">
    <source>
        <dbReference type="Proteomes" id="UP000789831"/>
    </source>
</evidence>